<dbReference type="SUPFAM" id="SSF55729">
    <property type="entry name" value="Acyl-CoA N-acyltransferases (Nat)"/>
    <property type="match status" value="1"/>
</dbReference>
<dbReference type="PROSITE" id="PS51186">
    <property type="entry name" value="GNAT"/>
    <property type="match status" value="1"/>
</dbReference>
<sequence>MNEFEQIWKIYQESFPKDEKRNLSLQKQILKNPNYHIIPFYKENILVGFMATWELDWELDKFIFIEHYAMDKRYRGQGYGEKFLRDFLQKTSKRIVLEVEKPETSIAKRRIQFYQRLGFYCNPFNYVQPSYEQDQQPVPLLLMTYPDPVSKEIFQHIKDKLYREVYGTSLFF</sequence>
<name>A0A1T4PPC7_9FIRM</name>
<dbReference type="OrthoDB" id="9127144at2"/>
<dbReference type="Gene3D" id="3.40.630.30">
    <property type="match status" value="1"/>
</dbReference>
<feature type="domain" description="N-acetyltransferase" evidence="1">
    <location>
        <begin position="1"/>
        <end position="148"/>
    </location>
</feature>
<proteinExistence type="predicted"/>
<dbReference type="InterPro" id="IPR000182">
    <property type="entry name" value="GNAT_dom"/>
</dbReference>
<evidence type="ECO:0000313" key="2">
    <source>
        <dbReference type="EMBL" id="SJZ93067.1"/>
    </source>
</evidence>
<dbReference type="GO" id="GO:0016747">
    <property type="term" value="F:acyltransferase activity, transferring groups other than amino-acyl groups"/>
    <property type="evidence" value="ECO:0007669"/>
    <property type="project" value="InterPro"/>
</dbReference>
<evidence type="ECO:0000259" key="1">
    <source>
        <dbReference type="PROSITE" id="PS51186"/>
    </source>
</evidence>
<dbReference type="GO" id="GO:0005840">
    <property type="term" value="C:ribosome"/>
    <property type="evidence" value="ECO:0007669"/>
    <property type="project" value="UniProtKB-KW"/>
</dbReference>
<evidence type="ECO:0000313" key="3">
    <source>
        <dbReference type="Proteomes" id="UP000196365"/>
    </source>
</evidence>
<reference evidence="2 3" key="1">
    <citation type="submission" date="2017-02" db="EMBL/GenBank/DDBJ databases">
        <authorList>
            <person name="Peterson S.W."/>
        </authorList>
    </citation>
    <scope>NUCLEOTIDE SEQUENCE [LARGE SCALE GENOMIC DNA]</scope>
    <source>
        <strain evidence="2 3">DSM 15102</strain>
    </source>
</reference>
<dbReference type="Proteomes" id="UP000196365">
    <property type="component" value="Unassembled WGS sequence"/>
</dbReference>
<gene>
    <name evidence="2" type="ORF">SAMN02745973_02166</name>
</gene>
<organism evidence="2 3">
    <name type="scientific">Garciella nitratireducens DSM 15102</name>
    <dbReference type="NCBI Taxonomy" id="1121911"/>
    <lineage>
        <taxon>Bacteria</taxon>
        <taxon>Bacillati</taxon>
        <taxon>Bacillota</taxon>
        <taxon>Clostridia</taxon>
        <taxon>Eubacteriales</taxon>
        <taxon>Eubacteriaceae</taxon>
        <taxon>Garciella</taxon>
    </lineage>
</organism>
<dbReference type="RefSeq" id="WP_087679486.1">
    <property type="nucleotide sequence ID" value="NZ_FUWV01000019.1"/>
</dbReference>
<protein>
    <submittedName>
        <fullName evidence="2">Ribosomal protein S18 acetylase RimI</fullName>
    </submittedName>
</protein>
<dbReference type="CDD" id="cd04301">
    <property type="entry name" value="NAT_SF"/>
    <property type="match status" value="1"/>
</dbReference>
<dbReference type="EMBL" id="FUWV01000019">
    <property type="protein sequence ID" value="SJZ93067.1"/>
    <property type="molecule type" value="Genomic_DNA"/>
</dbReference>
<dbReference type="AlphaFoldDB" id="A0A1T4PPC7"/>
<dbReference type="Pfam" id="PF00583">
    <property type="entry name" value="Acetyltransf_1"/>
    <property type="match status" value="1"/>
</dbReference>
<accession>A0A1T4PPC7</accession>
<keyword evidence="2" id="KW-0689">Ribosomal protein</keyword>
<keyword evidence="3" id="KW-1185">Reference proteome</keyword>
<keyword evidence="2" id="KW-0687">Ribonucleoprotein</keyword>
<dbReference type="InterPro" id="IPR016181">
    <property type="entry name" value="Acyl_CoA_acyltransferase"/>
</dbReference>